<accession>A0A481YYL0</accession>
<gene>
    <name evidence="2" type="ORF">LCMiAC01_00070</name>
</gene>
<dbReference type="EMBL" id="MK500388">
    <property type="protein sequence ID" value="QBK88343.1"/>
    <property type="molecule type" value="Genomic_DNA"/>
</dbReference>
<evidence type="ECO:0000313" key="2">
    <source>
        <dbReference type="EMBL" id="QBK88343.1"/>
    </source>
</evidence>
<feature type="region of interest" description="Disordered" evidence="1">
    <location>
        <begin position="213"/>
        <end position="248"/>
    </location>
</feature>
<reference evidence="2" key="1">
    <citation type="journal article" date="2019" name="MBio">
        <title>Virus Genomes from Deep Sea Sediments Expand the Ocean Megavirome and Support Independent Origins of Viral Gigantism.</title>
        <authorList>
            <person name="Backstrom D."/>
            <person name="Yutin N."/>
            <person name="Jorgensen S.L."/>
            <person name="Dharamshi J."/>
            <person name="Homa F."/>
            <person name="Zaremba-Niedwiedzka K."/>
            <person name="Spang A."/>
            <person name="Wolf Y.I."/>
            <person name="Koonin E.V."/>
            <person name="Ettema T.J."/>
        </authorList>
    </citation>
    <scope>NUCLEOTIDE SEQUENCE</scope>
</reference>
<name>A0A481YYL0_9VIRU</name>
<protein>
    <submittedName>
        <fullName evidence="2">Uncharacterized protein</fullName>
    </submittedName>
</protein>
<evidence type="ECO:0000256" key="1">
    <source>
        <dbReference type="SAM" id="MobiDB-lite"/>
    </source>
</evidence>
<sequence length="248" mass="29236">MSTKIRSIKDKDYVGDLRHHVCKASIIELAVYAYNSQLPHNSDSENDKTMKKEWLPLVTPIFDAIDVLYKMQQELDMHYDVVTKAKGDSKLTFEKKRDFELIDYALCGPWNWSYPWKLTFRQVRKGRYTILLMKKLIERLRDAHTWVDNGGTSEKDWAFQRDLSNKFAGLLKLLGRYSIKREQKTEQDDKGTERTRTVTYRVEPIITQMEQIKNKYHPFVPREDDTIKTKKNVGSNGKSNKKNAEKHK</sequence>
<organism evidence="2">
    <name type="scientific">Mimivirus LCMiAC01</name>
    <dbReference type="NCBI Taxonomy" id="2506608"/>
    <lineage>
        <taxon>Viruses</taxon>
        <taxon>Varidnaviria</taxon>
        <taxon>Bamfordvirae</taxon>
        <taxon>Nucleocytoviricota</taxon>
        <taxon>Megaviricetes</taxon>
        <taxon>Imitervirales</taxon>
        <taxon>Mimiviridae</taxon>
        <taxon>Klosneuvirinae</taxon>
    </lineage>
</organism>
<proteinExistence type="predicted"/>
<feature type="compositionally biased region" description="Basic residues" evidence="1">
    <location>
        <begin position="239"/>
        <end position="248"/>
    </location>
</feature>